<dbReference type="KEGG" id="moj:D7D94_02770"/>
<protein>
    <submittedName>
        <fullName evidence="2">Uncharacterized protein</fullName>
    </submittedName>
</protein>
<feature type="region of interest" description="Disordered" evidence="1">
    <location>
        <begin position="1"/>
        <end position="28"/>
    </location>
</feature>
<evidence type="ECO:0000256" key="1">
    <source>
        <dbReference type="SAM" id="MobiDB-lite"/>
    </source>
</evidence>
<keyword evidence="3" id="KW-1185">Reference proteome</keyword>
<organism evidence="2 3">
    <name type="scientific">Microbacterium oryzae</name>
    <dbReference type="NCBI Taxonomy" id="743009"/>
    <lineage>
        <taxon>Bacteria</taxon>
        <taxon>Bacillati</taxon>
        <taxon>Actinomycetota</taxon>
        <taxon>Actinomycetes</taxon>
        <taxon>Micrococcales</taxon>
        <taxon>Microbacteriaceae</taxon>
        <taxon>Microbacterium</taxon>
    </lineage>
</organism>
<proteinExistence type="predicted"/>
<reference evidence="2 3" key="1">
    <citation type="submission" date="2018-09" db="EMBL/GenBank/DDBJ databases">
        <title>Whole genome sequencing of Microbacterium oryzae strain MB-10T.</title>
        <authorList>
            <person name="Das S.K."/>
        </authorList>
    </citation>
    <scope>NUCLEOTIDE SEQUENCE [LARGE SCALE GENOMIC DNA]</scope>
    <source>
        <strain evidence="2 3">MB-10</strain>
    </source>
</reference>
<sequence length="97" mass="10067">MSLIAEASPKVATTRTASPMRTGHPSLGRAPEATIIPVSLTSYQVALADEIKGYVCVKGSGWELFSGSHMADAVSLGTRPTLTVAIRDLVTEIPAAA</sequence>
<dbReference type="EMBL" id="CP032550">
    <property type="protein sequence ID" value="QGU26708.1"/>
    <property type="molecule type" value="Genomic_DNA"/>
</dbReference>
<dbReference type="Proteomes" id="UP000422989">
    <property type="component" value="Chromosome"/>
</dbReference>
<gene>
    <name evidence="2" type="ORF">D7D94_02770</name>
</gene>
<evidence type="ECO:0000313" key="3">
    <source>
        <dbReference type="Proteomes" id="UP000422989"/>
    </source>
</evidence>
<accession>A0A6I6E5W2</accession>
<dbReference type="RefSeq" id="WP_156241111.1">
    <property type="nucleotide sequence ID" value="NZ_BAAAZL010000002.1"/>
</dbReference>
<evidence type="ECO:0000313" key="2">
    <source>
        <dbReference type="EMBL" id="QGU26708.1"/>
    </source>
</evidence>
<dbReference type="AlphaFoldDB" id="A0A6I6E5W2"/>
<name>A0A6I6E5W2_9MICO</name>